<evidence type="ECO:0000256" key="3">
    <source>
        <dbReference type="ARBA" id="ARBA00022801"/>
    </source>
</evidence>
<gene>
    <name evidence="6" type="ORF">KSP39_PZI006595</name>
</gene>
<dbReference type="AlphaFoldDB" id="A0AAP0BQP2"/>
<comment type="caution">
    <text evidence="6">The sequence shown here is derived from an EMBL/GenBank/DDBJ whole genome shotgun (WGS) entry which is preliminary data.</text>
</comment>
<dbReference type="SUPFAM" id="SSF54001">
    <property type="entry name" value="Cysteine proteinases"/>
    <property type="match status" value="1"/>
</dbReference>
<comment type="similarity">
    <text evidence="1">Belongs to the peptidase C48 family.</text>
</comment>
<feature type="region of interest" description="Disordered" evidence="4">
    <location>
        <begin position="150"/>
        <end position="175"/>
    </location>
</feature>
<keyword evidence="3" id="KW-0378">Hydrolase</keyword>
<accession>A0AAP0BQP2</accession>
<dbReference type="InterPro" id="IPR038765">
    <property type="entry name" value="Papain-like_cys_pep_sf"/>
</dbReference>
<dbReference type="Pfam" id="PF02902">
    <property type="entry name" value="Peptidase_C48"/>
    <property type="match status" value="1"/>
</dbReference>
<organism evidence="6 7">
    <name type="scientific">Platanthera zijinensis</name>
    <dbReference type="NCBI Taxonomy" id="2320716"/>
    <lineage>
        <taxon>Eukaryota</taxon>
        <taxon>Viridiplantae</taxon>
        <taxon>Streptophyta</taxon>
        <taxon>Embryophyta</taxon>
        <taxon>Tracheophyta</taxon>
        <taxon>Spermatophyta</taxon>
        <taxon>Magnoliopsida</taxon>
        <taxon>Liliopsida</taxon>
        <taxon>Asparagales</taxon>
        <taxon>Orchidaceae</taxon>
        <taxon>Orchidoideae</taxon>
        <taxon>Orchideae</taxon>
        <taxon>Orchidinae</taxon>
        <taxon>Platanthera</taxon>
    </lineage>
</organism>
<dbReference type="Gene3D" id="3.40.395.10">
    <property type="entry name" value="Adenoviral Proteinase, Chain A"/>
    <property type="match status" value="1"/>
</dbReference>
<evidence type="ECO:0000313" key="7">
    <source>
        <dbReference type="Proteomes" id="UP001418222"/>
    </source>
</evidence>
<dbReference type="EMBL" id="JBBWWQ010000005">
    <property type="protein sequence ID" value="KAK8947437.1"/>
    <property type="molecule type" value="Genomic_DNA"/>
</dbReference>
<evidence type="ECO:0000256" key="4">
    <source>
        <dbReference type="SAM" id="MobiDB-lite"/>
    </source>
</evidence>
<evidence type="ECO:0000313" key="6">
    <source>
        <dbReference type="EMBL" id="KAK8947437.1"/>
    </source>
</evidence>
<dbReference type="GO" id="GO:0008234">
    <property type="term" value="F:cysteine-type peptidase activity"/>
    <property type="evidence" value="ECO:0007669"/>
    <property type="project" value="InterPro"/>
</dbReference>
<feature type="compositionally biased region" description="Low complexity" evidence="4">
    <location>
        <begin position="164"/>
        <end position="174"/>
    </location>
</feature>
<evidence type="ECO:0000259" key="5">
    <source>
        <dbReference type="Pfam" id="PF02902"/>
    </source>
</evidence>
<sequence length="328" mass="36165">MRYLQEDTGDVLPSDIALWPLRVVEGVPTQDNGNDCGIFVMKYMAVSLVEGPVDWSSQKDWGGLKQWLICLFETAGQRGDHSKLDGHADASSTLTFSKVFLSFCPSRAPPGSRSRDLADRSIPPLYAIIDRREGSPASAVGPLSPRSRISCPAVADRGGEARRIPSGSRSGPSPLFLLAPVSLDRCSRHRSGSDRRRLSPPIVFPRRRSSQLRRLGGSATSLLSFSDFSRSRFRCSTVVADGKKNKDLPDLAGSVQKKSGNCRSFPLSIFPDLLREIDRCCHLGFHRRRCLIIAAAGCLILLDPWFCAALDRRNRKPLAPDCERGVFR</sequence>
<keyword evidence="7" id="KW-1185">Reference proteome</keyword>
<name>A0AAP0BQP2_9ASPA</name>
<dbReference type="Proteomes" id="UP001418222">
    <property type="component" value="Unassembled WGS sequence"/>
</dbReference>
<keyword evidence="2" id="KW-0645">Protease</keyword>
<protein>
    <recommendedName>
        <fullName evidence="5">Ubiquitin-like protease family profile domain-containing protein</fullName>
    </recommendedName>
</protein>
<evidence type="ECO:0000256" key="2">
    <source>
        <dbReference type="ARBA" id="ARBA00022670"/>
    </source>
</evidence>
<dbReference type="GO" id="GO:0006508">
    <property type="term" value="P:proteolysis"/>
    <property type="evidence" value="ECO:0007669"/>
    <property type="project" value="UniProtKB-KW"/>
</dbReference>
<proteinExistence type="inferred from homology"/>
<evidence type="ECO:0000256" key="1">
    <source>
        <dbReference type="ARBA" id="ARBA00005234"/>
    </source>
</evidence>
<reference evidence="6 7" key="1">
    <citation type="journal article" date="2022" name="Nat. Plants">
        <title>Genomes of leafy and leafless Platanthera orchids illuminate the evolution of mycoheterotrophy.</title>
        <authorList>
            <person name="Li M.H."/>
            <person name="Liu K.W."/>
            <person name="Li Z."/>
            <person name="Lu H.C."/>
            <person name="Ye Q.L."/>
            <person name="Zhang D."/>
            <person name="Wang J.Y."/>
            <person name="Li Y.F."/>
            <person name="Zhong Z.M."/>
            <person name="Liu X."/>
            <person name="Yu X."/>
            <person name="Liu D.K."/>
            <person name="Tu X.D."/>
            <person name="Liu B."/>
            <person name="Hao Y."/>
            <person name="Liao X.Y."/>
            <person name="Jiang Y.T."/>
            <person name="Sun W.H."/>
            <person name="Chen J."/>
            <person name="Chen Y.Q."/>
            <person name="Ai Y."/>
            <person name="Zhai J.W."/>
            <person name="Wu S.S."/>
            <person name="Zhou Z."/>
            <person name="Hsiao Y.Y."/>
            <person name="Wu W.L."/>
            <person name="Chen Y.Y."/>
            <person name="Lin Y.F."/>
            <person name="Hsu J.L."/>
            <person name="Li C.Y."/>
            <person name="Wang Z.W."/>
            <person name="Zhao X."/>
            <person name="Zhong W.Y."/>
            <person name="Ma X.K."/>
            <person name="Ma L."/>
            <person name="Huang J."/>
            <person name="Chen G.Z."/>
            <person name="Huang M.Z."/>
            <person name="Huang L."/>
            <person name="Peng D.H."/>
            <person name="Luo Y.B."/>
            <person name="Zou S.Q."/>
            <person name="Chen S.P."/>
            <person name="Lan S."/>
            <person name="Tsai W.C."/>
            <person name="Van de Peer Y."/>
            <person name="Liu Z.J."/>
        </authorList>
    </citation>
    <scope>NUCLEOTIDE SEQUENCE [LARGE SCALE GENOMIC DNA]</scope>
    <source>
        <strain evidence="6">Lor287</strain>
    </source>
</reference>
<dbReference type="InterPro" id="IPR003653">
    <property type="entry name" value="Peptidase_C48_C"/>
</dbReference>
<feature type="domain" description="Ubiquitin-like protease family profile" evidence="5">
    <location>
        <begin position="19"/>
        <end position="64"/>
    </location>
</feature>